<organism evidence="4 5">
    <name type="scientific">Bordetella genomosp. 9</name>
    <dbReference type="NCBI Taxonomy" id="1416803"/>
    <lineage>
        <taxon>Bacteria</taxon>
        <taxon>Pseudomonadati</taxon>
        <taxon>Pseudomonadota</taxon>
        <taxon>Betaproteobacteria</taxon>
        <taxon>Burkholderiales</taxon>
        <taxon>Alcaligenaceae</taxon>
        <taxon>Bordetella</taxon>
    </lineage>
</organism>
<evidence type="ECO:0000256" key="1">
    <source>
        <dbReference type="ARBA" id="ARBA00022908"/>
    </source>
</evidence>
<sequence>MSVYHDKKRGRYCFEFDRLIQGRRVRATKLLPKGWTQAQADKFDKEETARLYAVAQGIEQAVPKIDTAVLFYLKEKEGTKSHRQAESHLEACQDFYKGKRMNQLPEVAEAMIADWDKAPATVKQRIALLRAACRYYWKKKRLSIPDPGSHVMTPEVRNERQEYLTRKDAIRLARKCKNRPTRALILIAFYSGMRKGEIWAATPKNGDFILPDTKNGDPRHVPIHRKIKRYAKRHLPPKISYRSMMIWFRHAREAIGRPGLHFHDLRHSTASAMIKSGKSLYTVGKVLGHKSARSTQRYAHLANEDMRNALESIE</sequence>
<comment type="caution">
    <text evidence="4">The sequence shown here is derived from an EMBL/GenBank/DDBJ whole genome shotgun (WGS) entry which is preliminary data.</text>
</comment>
<dbReference type="Gene3D" id="1.10.443.10">
    <property type="entry name" value="Intergrase catalytic core"/>
    <property type="match status" value="1"/>
</dbReference>
<evidence type="ECO:0000313" key="5">
    <source>
        <dbReference type="Proteomes" id="UP000216857"/>
    </source>
</evidence>
<dbReference type="GO" id="GO:0003677">
    <property type="term" value="F:DNA binding"/>
    <property type="evidence" value="ECO:0007669"/>
    <property type="project" value="InterPro"/>
</dbReference>
<accession>A0A261RNR6</accession>
<dbReference type="Pfam" id="PF00589">
    <property type="entry name" value="Phage_integrase"/>
    <property type="match status" value="1"/>
</dbReference>
<evidence type="ECO:0000256" key="2">
    <source>
        <dbReference type="ARBA" id="ARBA00023172"/>
    </source>
</evidence>
<feature type="domain" description="Tyr recombinase" evidence="3">
    <location>
        <begin position="159"/>
        <end position="311"/>
    </location>
</feature>
<dbReference type="PROSITE" id="PS51898">
    <property type="entry name" value="TYR_RECOMBINASE"/>
    <property type="match status" value="1"/>
</dbReference>
<name>A0A261RNR6_9BORD</name>
<keyword evidence="5" id="KW-1185">Reference proteome</keyword>
<dbReference type="CDD" id="cd00796">
    <property type="entry name" value="INT_Rci_Hp1_C"/>
    <property type="match status" value="1"/>
</dbReference>
<dbReference type="OrthoDB" id="662444at2"/>
<protein>
    <recommendedName>
        <fullName evidence="3">Tyr recombinase domain-containing protein</fullName>
    </recommendedName>
</protein>
<dbReference type="GO" id="GO:0015074">
    <property type="term" value="P:DNA integration"/>
    <property type="evidence" value="ECO:0007669"/>
    <property type="project" value="UniProtKB-KW"/>
</dbReference>
<dbReference type="InterPro" id="IPR002104">
    <property type="entry name" value="Integrase_catalytic"/>
</dbReference>
<proteinExistence type="predicted"/>
<dbReference type="EMBL" id="NEVJ01000001">
    <property type="protein sequence ID" value="OZI26669.1"/>
    <property type="molecule type" value="Genomic_DNA"/>
</dbReference>
<evidence type="ECO:0000259" key="3">
    <source>
        <dbReference type="PROSITE" id="PS51898"/>
    </source>
</evidence>
<dbReference type="InterPro" id="IPR050090">
    <property type="entry name" value="Tyrosine_recombinase_XerCD"/>
</dbReference>
<dbReference type="PANTHER" id="PTHR30349:SF64">
    <property type="entry name" value="PROPHAGE INTEGRASE INTD-RELATED"/>
    <property type="match status" value="1"/>
</dbReference>
<dbReference type="Proteomes" id="UP000216857">
    <property type="component" value="Unassembled WGS sequence"/>
</dbReference>
<evidence type="ECO:0000313" key="4">
    <source>
        <dbReference type="EMBL" id="OZI26669.1"/>
    </source>
</evidence>
<keyword evidence="1" id="KW-0229">DNA integration</keyword>
<keyword evidence="2" id="KW-0233">DNA recombination</keyword>
<reference evidence="4" key="1">
    <citation type="submission" date="2017-05" db="EMBL/GenBank/DDBJ databases">
        <title>Complete and WGS of Bordetella genogroups.</title>
        <authorList>
            <person name="Spilker T."/>
            <person name="Lipuma J."/>
        </authorList>
    </citation>
    <scope>NUCLEOTIDE SEQUENCE</scope>
    <source>
        <strain evidence="4">AU21707</strain>
    </source>
</reference>
<gene>
    <name evidence="4" type="ORF">CAL26_04935</name>
</gene>
<dbReference type="InterPro" id="IPR011010">
    <property type="entry name" value="DNA_brk_join_enz"/>
</dbReference>
<dbReference type="InterPro" id="IPR013762">
    <property type="entry name" value="Integrase-like_cat_sf"/>
</dbReference>
<dbReference type="AlphaFoldDB" id="A0A261RNR6"/>
<dbReference type="GO" id="GO:0006310">
    <property type="term" value="P:DNA recombination"/>
    <property type="evidence" value="ECO:0007669"/>
    <property type="project" value="UniProtKB-KW"/>
</dbReference>
<dbReference type="PANTHER" id="PTHR30349">
    <property type="entry name" value="PHAGE INTEGRASE-RELATED"/>
    <property type="match status" value="1"/>
</dbReference>
<dbReference type="SUPFAM" id="SSF56349">
    <property type="entry name" value="DNA breaking-rejoining enzymes"/>
    <property type="match status" value="1"/>
</dbReference>